<protein>
    <submittedName>
        <fullName evidence="2">Uncharacterized protein</fullName>
    </submittedName>
</protein>
<proteinExistence type="predicted"/>
<evidence type="ECO:0000313" key="2">
    <source>
        <dbReference type="EMBL" id="MBF4694600.1"/>
    </source>
</evidence>
<gene>
    <name evidence="2" type="ORF">ISU02_15925</name>
</gene>
<keyword evidence="3" id="KW-1185">Reference proteome</keyword>
<accession>A0ABR9ZVW5</accession>
<keyword evidence="1" id="KW-1133">Transmembrane helix</keyword>
<keyword evidence="1" id="KW-0812">Transmembrane</keyword>
<evidence type="ECO:0000313" key="3">
    <source>
        <dbReference type="Proteomes" id="UP000614200"/>
    </source>
</evidence>
<organism evidence="2 3">
    <name type="scientific">Fusibacter ferrireducens</name>
    <dbReference type="NCBI Taxonomy" id="2785058"/>
    <lineage>
        <taxon>Bacteria</taxon>
        <taxon>Bacillati</taxon>
        <taxon>Bacillota</taxon>
        <taxon>Clostridia</taxon>
        <taxon>Eubacteriales</taxon>
        <taxon>Eubacteriales Family XII. Incertae Sedis</taxon>
        <taxon>Fusibacter</taxon>
    </lineage>
</organism>
<dbReference type="EMBL" id="JADKNH010000010">
    <property type="protein sequence ID" value="MBF4694600.1"/>
    <property type="molecule type" value="Genomic_DNA"/>
</dbReference>
<reference evidence="2 3" key="1">
    <citation type="submission" date="2020-11" db="EMBL/GenBank/DDBJ databases">
        <title>Fusibacter basophilias sp. nov.</title>
        <authorList>
            <person name="Qiu D."/>
        </authorList>
    </citation>
    <scope>NUCLEOTIDE SEQUENCE [LARGE SCALE GENOMIC DNA]</scope>
    <source>
        <strain evidence="2 3">Q10-2</strain>
    </source>
</reference>
<keyword evidence="1" id="KW-0472">Membrane</keyword>
<sequence>MSKKSHLSTKSKFQLIIILFVVISFFFYLGSNRSSSVGTVINASDLIDHADEQAKANVENVVATMKAEFDKEYSDPSLYFEDFSEEIAVLDVECNKSLEAYFSDKIEIPYFTKSYNQYYLPTLKKFRDGEISVSDVVDDPFEHIRVWKFDIYTMVSENYNGETGNQLYDYVGYLEENGVKHFMYQEIQLKASEITEIELNKLKNFENPFEKIKDKNVIKRRNFMTDLGSNSARWDEENEWVKDLEKKYNVALVKVDLDYSLKERSCTYYAPQNDPTMKFPATEILSRCLQIYAQRALYEEIEKIVDEEGYGGQIAHIAISRNRDVVIYDENGRGRDPDVFDFDLSLNPDNISIINDGYKGCYDITLNLLLEEGEAIDYAKLQKITARIADLFKVNYVEGDEPWQREDMFVFFYTLPKEEQKIVVDLFKRDMITETYFRERTTLSNIYLDMYYVREETEGFHYLDTRAKKLDFLLRVTGNYDDLMSLSADTFGTRLKRDKLIR</sequence>
<feature type="transmembrane region" description="Helical" evidence="1">
    <location>
        <begin position="12"/>
        <end position="30"/>
    </location>
</feature>
<dbReference type="Proteomes" id="UP000614200">
    <property type="component" value="Unassembled WGS sequence"/>
</dbReference>
<evidence type="ECO:0000256" key="1">
    <source>
        <dbReference type="SAM" id="Phobius"/>
    </source>
</evidence>
<dbReference type="RefSeq" id="WP_194702844.1">
    <property type="nucleotide sequence ID" value="NZ_JADKNH010000010.1"/>
</dbReference>
<comment type="caution">
    <text evidence="2">The sequence shown here is derived from an EMBL/GenBank/DDBJ whole genome shotgun (WGS) entry which is preliminary data.</text>
</comment>
<name>A0ABR9ZVW5_9FIRM</name>